<accession>A0A139SIB1</accession>
<sequence length="291" mass="31781">MPVKQPCSTTARAAHPPLPAADFARWQALIEQQTGVVISAQSQGFLQLALEERMRELGIFDPSHYYQRLIQGQGSAFEWSKLLAGLTVQETAFFRDPAGFDFLSHYLKQHPQQDERALMLWSVGCASGEEAYSLAITASEALGKGAAFGVLGSDINESALAKARAACYSAKRIAHLPGEFRQRYFSPSAEHGGFVVNAELAAKVCFTRLNVLALADEPFFNLDVIVCQNLLIYFRRERRFEILDQLARRLSLGGVLLIGTSEATGWQHPALAPAGAGAVQAFIRKQPGGAE</sequence>
<dbReference type="Gene3D" id="1.10.155.10">
    <property type="entry name" value="Chemotaxis receptor methyltransferase CheR, N-terminal domain"/>
    <property type="match status" value="1"/>
</dbReference>
<dbReference type="InterPro" id="IPR036804">
    <property type="entry name" value="CheR_N_sf"/>
</dbReference>
<reference evidence="7 8" key="1">
    <citation type="submission" date="2016-02" db="EMBL/GenBank/DDBJ databases">
        <authorList>
            <person name="Wen L."/>
            <person name="He K."/>
            <person name="Yang H."/>
        </authorList>
    </citation>
    <scope>NUCLEOTIDE SEQUENCE [LARGE SCALE GENOMIC DNA]</scope>
    <source>
        <strain evidence="7 8">CV58</strain>
    </source>
</reference>
<dbReference type="SUPFAM" id="SSF47757">
    <property type="entry name" value="Chemotaxis receptor methyltransferase CheR, N-terminal domain"/>
    <property type="match status" value="1"/>
</dbReference>
<dbReference type="PROSITE" id="PS50123">
    <property type="entry name" value="CHER"/>
    <property type="match status" value="1"/>
</dbReference>
<dbReference type="PANTHER" id="PTHR24422">
    <property type="entry name" value="CHEMOTAXIS PROTEIN METHYLTRANSFERASE"/>
    <property type="match status" value="1"/>
</dbReference>
<dbReference type="InterPro" id="IPR050903">
    <property type="entry name" value="Bact_Chemotaxis_MeTrfase"/>
</dbReference>
<name>A0A139SIB1_9GAMM</name>
<evidence type="ECO:0000259" key="6">
    <source>
        <dbReference type="PROSITE" id="PS50123"/>
    </source>
</evidence>
<evidence type="ECO:0000256" key="5">
    <source>
        <dbReference type="ARBA" id="ARBA00022691"/>
    </source>
</evidence>
<dbReference type="RefSeq" id="WP_068393064.1">
    <property type="nucleotide sequence ID" value="NZ_LSZO01000217.1"/>
</dbReference>
<protein>
    <recommendedName>
        <fullName evidence="2">protein-glutamate O-methyltransferase</fullName>
        <ecNumber evidence="2">2.1.1.80</ecNumber>
    </recommendedName>
</protein>
<dbReference type="InterPro" id="IPR022642">
    <property type="entry name" value="CheR_C"/>
</dbReference>
<comment type="caution">
    <text evidence="7">The sequence shown here is derived from an EMBL/GenBank/DDBJ whole genome shotgun (WGS) entry which is preliminary data.</text>
</comment>
<dbReference type="Gene3D" id="3.40.50.150">
    <property type="entry name" value="Vaccinia Virus protein VP39"/>
    <property type="match status" value="1"/>
</dbReference>
<dbReference type="OrthoDB" id="9816309at2"/>
<keyword evidence="4" id="KW-0808">Transferase</keyword>
<evidence type="ECO:0000256" key="3">
    <source>
        <dbReference type="ARBA" id="ARBA00022603"/>
    </source>
</evidence>
<dbReference type="GO" id="GO:0032259">
    <property type="term" value="P:methylation"/>
    <property type="evidence" value="ECO:0007669"/>
    <property type="project" value="UniProtKB-KW"/>
</dbReference>
<evidence type="ECO:0000256" key="2">
    <source>
        <dbReference type="ARBA" id="ARBA00012534"/>
    </source>
</evidence>
<keyword evidence="5" id="KW-0949">S-adenosyl-L-methionine</keyword>
<dbReference type="SUPFAM" id="SSF53335">
    <property type="entry name" value="S-adenosyl-L-methionine-dependent methyltransferases"/>
    <property type="match status" value="1"/>
</dbReference>
<dbReference type="Proteomes" id="UP000072660">
    <property type="component" value="Unassembled WGS sequence"/>
</dbReference>
<dbReference type="CDD" id="cd02440">
    <property type="entry name" value="AdoMet_MTases"/>
    <property type="match status" value="1"/>
</dbReference>
<dbReference type="Pfam" id="PF01739">
    <property type="entry name" value="CheR"/>
    <property type="match status" value="1"/>
</dbReference>
<keyword evidence="8" id="KW-1185">Reference proteome</keyword>
<dbReference type="SMART" id="SM00138">
    <property type="entry name" value="MeTrc"/>
    <property type="match status" value="1"/>
</dbReference>
<dbReference type="InterPro" id="IPR022641">
    <property type="entry name" value="CheR_N"/>
</dbReference>
<organism evidence="7 8">
    <name type="scientific">Ventosimonas gracilis</name>
    <dbReference type="NCBI Taxonomy" id="1680762"/>
    <lineage>
        <taxon>Bacteria</taxon>
        <taxon>Pseudomonadati</taxon>
        <taxon>Pseudomonadota</taxon>
        <taxon>Gammaproteobacteria</taxon>
        <taxon>Pseudomonadales</taxon>
        <taxon>Ventosimonadaceae</taxon>
        <taxon>Ventosimonas</taxon>
    </lineage>
</organism>
<proteinExistence type="predicted"/>
<dbReference type="InterPro" id="IPR029063">
    <property type="entry name" value="SAM-dependent_MTases_sf"/>
</dbReference>
<dbReference type="AlphaFoldDB" id="A0A139SIB1"/>
<dbReference type="PRINTS" id="PR00996">
    <property type="entry name" value="CHERMTFRASE"/>
</dbReference>
<comment type="catalytic activity">
    <reaction evidence="1">
        <text>L-glutamyl-[protein] + S-adenosyl-L-methionine = [protein]-L-glutamate 5-O-methyl ester + S-adenosyl-L-homocysteine</text>
        <dbReference type="Rhea" id="RHEA:24452"/>
        <dbReference type="Rhea" id="RHEA-COMP:10208"/>
        <dbReference type="Rhea" id="RHEA-COMP:10311"/>
        <dbReference type="ChEBI" id="CHEBI:29973"/>
        <dbReference type="ChEBI" id="CHEBI:57856"/>
        <dbReference type="ChEBI" id="CHEBI:59789"/>
        <dbReference type="ChEBI" id="CHEBI:82795"/>
        <dbReference type="EC" id="2.1.1.80"/>
    </reaction>
</comment>
<dbReference type="GO" id="GO:0008983">
    <property type="term" value="F:protein-glutamate O-methyltransferase activity"/>
    <property type="evidence" value="ECO:0007669"/>
    <property type="project" value="UniProtKB-EC"/>
</dbReference>
<dbReference type="EMBL" id="LSZO01000217">
    <property type="protein sequence ID" value="KXU34220.1"/>
    <property type="molecule type" value="Genomic_DNA"/>
</dbReference>
<gene>
    <name evidence="7" type="ORF">AXE65_07380</name>
</gene>
<dbReference type="PANTHER" id="PTHR24422:SF19">
    <property type="entry name" value="CHEMOTAXIS PROTEIN METHYLTRANSFERASE"/>
    <property type="match status" value="1"/>
</dbReference>
<dbReference type="EC" id="2.1.1.80" evidence="2"/>
<dbReference type="Pfam" id="PF03705">
    <property type="entry name" value="CheR_N"/>
    <property type="match status" value="1"/>
</dbReference>
<evidence type="ECO:0000256" key="4">
    <source>
        <dbReference type="ARBA" id="ARBA00022679"/>
    </source>
</evidence>
<evidence type="ECO:0000256" key="1">
    <source>
        <dbReference type="ARBA" id="ARBA00001541"/>
    </source>
</evidence>
<evidence type="ECO:0000313" key="8">
    <source>
        <dbReference type="Proteomes" id="UP000072660"/>
    </source>
</evidence>
<evidence type="ECO:0000313" key="7">
    <source>
        <dbReference type="EMBL" id="KXU34220.1"/>
    </source>
</evidence>
<dbReference type="InterPro" id="IPR000780">
    <property type="entry name" value="CheR_MeTrfase"/>
</dbReference>
<feature type="domain" description="CheR-type methyltransferase" evidence="6">
    <location>
        <begin position="11"/>
        <end position="263"/>
    </location>
</feature>
<keyword evidence="3" id="KW-0489">Methyltransferase</keyword>